<gene>
    <name evidence="1" type="ORF">ABW22_13265</name>
</gene>
<sequence length="224" mass="24727">MRTLLALACLVALTGCSGGPPPPDWKTDAADLIERYQKHALLGENTLAERYFQQAVTATGGAGRVTETARLWLVRCATRRAMLIDDACAEYAELAAIAPNAADHAYYQFLALRWDALNVALLPSQHRDLVRTPAERRPETLSRIADPLARLLDASLLVIRQEADAATLEVAVETASERGWRQPLLTYLKLQQEQAAAQGNLTEQARLARRIRLVEQSLLLPPPK</sequence>
<comment type="caution">
    <text evidence="1">The sequence shown here is derived from an EMBL/GenBank/DDBJ whole genome shotgun (WGS) entry which is preliminary data.</text>
</comment>
<keyword evidence="2" id="KW-1185">Reference proteome</keyword>
<organism evidence="1 2">
    <name type="scientific">Thiobacillus denitrificans</name>
    <dbReference type="NCBI Taxonomy" id="36861"/>
    <lineage>
        <taxon>Bacteria</taxon>
        <taxon>Pseudomonadati</taxon>
        <taxon>Pseudomonadota</taxon>
        <taxon>Betaproteobacteria</taxon>
        <taxon>Nitrosomonadales</taxon>
        <taxon>Thiobacillaceae</taxon>
        <taxon>Thiobacillus</taxon>
    </lineage>
</organism>
<dbReference type="PATRIC" id="fig|36861.3.peg.2442"/>
<evidence type="ECO:0000313" key="2">
    <source>
        <dbReference type="Proteomes" id="UP000064243"/>
    </source>
</evidence>
<dbReference type="STRING" id="1123392.GCA_000376425_02961"/>
<dbReference type="EMBL" id="LDUG01000036">
    <property type="protein sequence ID" value="KVW94342.1"/>
    <property type="molecule type" value="Genomic_DNA"/>
</dbReference>
<evidence type="ECO:0008006" key="3">
    <source>
        <dbReference type="Google" id="ProtNLM"/>
    </source>
</evidence>
<evidence type="ECO:0000313" key="1">
    <source>
        <dbReference type="EMBL" id="KVW94342.1"/>
    </source>
</evidence>
<dbReference type="AlphaFoldDB" id="A0A106BKV4"/>
<dbReference type="RefSeq" id="WP_059757533.1">
    <property type="nucleotide sequence ID" value="NZ_LDUG01000036.1"/>
</dbReference>
<proteinExistence type="predicted"/>
<dbReference type="PROSITE" id="PS51257">
    <property type="entry name" value="PROKAR_LIPOPROTEIN"/>
    <property type="match status" value="1"/>
</dbReference>
<protein>
    <recommendedName>
        <fullName evidence="3">Lipoprotein</fullName>
    </recommendedName>
</protein>
<dbReference type="OrthoDB" id="8562564at2"/>
<accession>A0A106BKV4</accession>
<name>A0A106BKV4_THIDE</name>
<reference evidence="1 2" key="1">
    <citation type="journal article" date="2015" name="Appl. Environ. Microbiol.">
        <title>Aerobic and Anaerobic Thiosulfate Oxidation by a Cold-Adapted, Subglacial Chemoautotroph.</title>
        <authorList>
            <person name="Harrold Z.R."/>
            <person name="Skidmore M.L."/>
            <person name="Hamilton T.L."/>
            <person name="Desch L."/>
            <person name="Amada K."/>
            <person name="van Gelder W."/>
            <person name="Glover K."/>
            <person name="Roden E.E."/>
            <person name="Boyd E.S."/>
        </authorList>
    </citation>
    <scope>NUCLEOTIDE SEQUENCE [LARGE SCALE GENOMIC DNA]</scope>
    <source>
        <strain evidence="1 2">RG</strain>
    </source>
</reference>
<dbReference type="Proteomes" id="UP000064243">
    <property type="component" value="Unassembled WGS sequence"/>
</dbReference>